<evidence type="ECO:0000313" key="5">
    <source>
        <dbReference type="Proteomes" id="UP000035368"/>
    </source>
</evidence>
<feature type="compositionally biased region" description="Basic and acidic residues" evidence="3">
    <location>
        <begin position="251"/>
        <end position="265"/>
    </location>
</feature>
<feature type="coiled-coil region" evidence="2">
    <location>
        <begin position="55"/>
        <end position="82"/>
    </location>
</feature>
<sequence length="265" mass="29095">MANPFAKGWKYLTASLDQKIDENADPKVQIQQATEAAKKQHQQITEHAAAVIGNQRQLEMQLDRLVKQQAQLQDKARQAIQLADSATDPAEQAKYTNTAEIFASQLVACEQQLEDTKAVYSQAQAAAEQAKKQQAESEMRLKEQLAQIDELRAQADQAAMQESTTKAMDTIGQFKEDDSVPTLDEVRAKIERRYANALGAQELTESSMSGRMAEIQQAGTDFKANARLEEIRAELNKGKSGELTSGADADTAAKPEGEAESKPEV</sequence>
<gene>
    <name evidence="4" type="ORF">CEPID_11990</name>
</gene>
<accession>A0A0G3GSS7</accession>
<evidence type="ECO:0000256" key="1">
    <source>
        <dbReference type="ARBA" id="ARBA00043985"/>
    </source>
</evidence>
<dbReference type="OrthoDB" id="3542619at2"/>
<feature type="region of interest" description="Disordered" evidence="3">
    <location>
        <begin position="235"/>
        <end position="265"/>
    </location>
</feature>
<dbReference type="AlphaFoldDB" id="A0A0G3GSS7"/>
<reference evidence="4 5" key="1">
    <citation type="submission" date="2015-05" db="EMBL/GenBank/DDBJ databases">
        <title>Complete genome sequence of Corynebacterium epidermidicanis DSM 45586, isolated from the skin of a dog suffering from pruritus.</title>
        <authorList>
            <person name="Ruckert C."/>
            <person name="Albersmeier A."/>
            <person name="Winkler A."/>
            <person name="Tauch A."/>
        </authorList>
    </citation>
    <scope>NUCLEOTIDE SEQUENCE [LARGE SCALE GENOMIC DNA]</scope>
    <source>
        <strain evidence="4 5">DSM 45586</strain>
    </source>
</reference>
<dbReference type="Proteomes" id="UP000035368">
    <property type="component" value="Chromosome"/>
</dbReference>
<evidence type="ECO:0000313" key="4">
    <source>
        <dbReference type="EMBL" id="AKK04221.1"/>
    </source>
</evidence>
<name>A0A0G3GSS7_9CORY</name>
<feature type="coiled-coil region" evidence="2">
    <location>
        <begin position="106"/>
        <end position="161"/>
    </location>
</feature>
<dbReference type="Pfam" id="PF04012">
    <property type="entry name" value="PspA_IM30"/>
    <property type="match status" value="1"/>
</dbReference>
<dbReference type="STRING" id="1050174.CEPID_11990"/>
<dbReference type="InterPro" id="IPR007157">
    <property type="entry name" value="PspA_VIPP1"/>
</dbReference>
<proteinExistence type="inferred from homology"/>
<dbReference type="KEGG" id="cei:CEPID_11990"/>
<dbReference type="RefSeq" id="WP_047241097.1">
    <property type="nucleotide sequence ID" value="NZ_CP011541.1"/>
</dbReference>
<evidence type="ECO:0000256" key="3">
    <source>
        <dbReference type="SAM" id="MobiDB-lite"/>
    </source>
</evidence>
<dbReference type="EMBL" id="CP011541">
    <property type="protein sequence ID" value="AKK04221.1"/>
    <property type="molecule type" value="Genomic_DNA"/>
</dbReference>
<comment type="similarity">
    <text evidence="1">Belongs to the PspA/Vipp/IM30 family.</text>
</comment>
<protein>
    <submittedName>
        <fullName evidence="4">Phage shock protein A (PspA) family protein</fullName>
    </submittedName>
</protein>
<organism evidence="4 5">
    <name type="scientific">Corynebacterium epidermidicanis</name>
    <dbReference type="NCBI Taxonomy" id="1050174"/>
    <lineage>
        <taxon>Bacteria</taxon>
        <taxon>Bacillati</taxon>
        <taxon>Actinomycetota</taxon>
        <taxon>Actinomycetes</taxon>
        <taxon>Mycobacteriales</taxon>
        <taxon>Corynebacteriaceae</taxon>
        <taxon>Corynebacterium</taxon>
    </lineage>
</organism>
<keyword evidence="5" id="KW-1185">Reference proteome</keyword>
<dbReference type="PATRIC" id="fig|1050174.4.peg.2420"/>
<keyword evidence="2" id="KW-0175">Coiled coil</keyword>
<evidence type="ECO:0000256" key="2">
    <source>
        <dbReference type="SAM" id="Coils"/>
    </source>
</evidence>